<dbReference type="InterPro" id="IPR036352">
    <property type="entry name" value="Semap_dom_sf"/>
</dbReference>
<dbReference type="SUPFAM" id="SSF101912">
    <property type="entry name" value="Sema domain"/>
    <property type="match status" value="1"/>
</dbReference>
<evidence type="ECO:0000259" key="2">
    <source>
        <dbReference type="PROSITE" id="PS51004"/>
    </source>
</evidence>
<dbReference type="InterPro" id="IPR015943">
    <property type="entry name" value="WD40/YVTN_repeat-like_dom_sf"/>
</dbReference>
<reference evidence="4" key="1">
    <citation type="submission" date="2025-08" db="UniProtKB">
        <authorList>
            <consortium name="RefSeq"/>
        </authorList>
    </citation>
    <scope>IDENTIFICATION</scope>
    <source>
        <tissue evidence="4">Muscle</tissue>
    </source>
</reference>
<evidence type="ECO:0000313" key="4">
    <source>
        <dbReference type="RefSeq" id="XP_022258900.1"/>
    </source>
</evidence>
<protein>
    <submittedName>
        <fullName evidence="4">Semaphorin-2A-like isoform X1</fullName>
    </submittedName>
</protein>
<dbReference type="Pfam" id="PF01403">
    <property type="entry name" value="Sema"/>
    <property type="match status" value="1"/>
</dbReference>
<name>A0ABM1TSP4_LIMPO</name>
<evidence type="ECO:0000256" key="1">
    <source>
        <dbReference type="PROSITE-ProRule" id="PRU00352"/>
    </source>
</evidence>
<dbReference type="PROSITE" id="PS51004">
    <property type="entry name" value="SEMA"/>
    <property type="match status" value="1"/>
</dbReference>
<dbReference type="Proteomes" id="UP000694941">
    <property type="component" value="Unplaced"/>
</dbReference>
<gene>
    <name evidence="4" type="primary">LOC106474939</name>
</gene>
<dbReference type="PANTHER" id="PTHR11036">
    <property type="entry name" value="SEMAPHORIN"/>
    <property type="match status" value="1"/>
</dbReference>
<comment type="caution">
    <text evidence="1">Lacks conserved residue(s) required for the propagation of feature annotation.</text>
</comment>
<dbReference type="SMART" id="SM00630">
    <property type="entry name" value="Sema"/>
    <property type="match status" value="1"/>
</dbReference>
<organism evidence="3 4">
    <name type="scientific">Limulus polyphemus</name>
    <name type="common">Atlantic horseshoe crab</name>
    <dbReference type="NCBI Taxonomy" id="6850"/>
    <lineage>
        <taxon>Eukaryota</taxon>
        <taxon>Metazoa</taxon>
        <taxon>Ecdysozoa</taxon>
        <taxon>Arthropoda</taxon>
        <taxon>Chelicerata</taxon>
        <taxon>Merostomata</taxon>
        <taxon>Xiphosura</taxon>
        <taxon>Limulidae</taxon>
        <taxon>Limulus</taxon>
    </lineage>
</organism>
<proteinExistence type="predicted"/>
<keyword evidence="3" id="KW-1185">Reference proteome</keyword>
<evidence type="ECO:0000313" key="3">
    <source>
        <dbReference type="Proteomes" id="UP000694941"/>
    </source>
</evidence>
<dbReference type="InterPro" id="IPR001627">
    <property type="entry name" value="Semap_dom"/>
</dbReference>
<sequence>MDWVNQANLSYVNSWNTIPGIGNGVAKCPFDPDDNATAVWVENGNPGQLAGLYSGTVAEFSKADAVIFRADLYDFYTREKVYPFQRTIKYDSKWLDKPDFVGSYDIGEHVYFFFRENAIEHINCGKTVYSRVARICKKDTGGKNILNKNWASFVKARLNCSIPGEFPFYFNEIQSIYKLPNDNSKFFAVFSTSMNGLIGSAICTFSLSSIEEALNGKFKEQITSSSAWLPVLTSRVPEPRPGSCVNDTQTLPDAVLNFIRSHPLTDSAVTHDNRKPVFYTKDVLFRRLVAQKLEIDGIEYTIFYAGTKTGLIYKLVEWYDGTGHASSNLVDVFDVSAPEPIQAMEISSKYKSIYVASDSAIRQVSLVMCRSRYPNCLQCVRDPNCGWDKDQHMCKPYVRG</sequence>
<dbReference type="RefSeq" id="XP_022258900.1">
    <property type="nucleotide sequence ID" value="XM_022403192.1"/>
</dbReference>
<dbReference type="InterPro" id="IPR027231">
    <property type="entry name" value="Semaphorin"/>
</dbReference>
<dbReference type="Gene3D" id="2.130.10.10">
    <property type="entry name" value="YVTN repeat-like/Quinoprotein amine dehydrogenase"/>
    <property type="match status" value="1"/>
</dbReference>
<feature type="domain" description="Sema" evidence="2">
    <location>
        <begin position="1"/>
        <end position="366"/>
    </location>
</feature>
<accession>A0ABM1TSP4</accession>
<dbReference type="PANTHER" id="PTHR11036:SF90">
    <property type="entry name" value="SEMAPHORIN 2B, ISOFORM D-RELATED"/>
    <property type="match status" value="1"/>
</dbReference>
<dbReference type="GeneID" id="106474939"/>